<feature type="domain" description="AMP-dependent synthetase/ligase" evidence="1">
    <location>
        <begin position="13"/>
        <end position="366"/>
    </location>
</feature>
<dbReference type="InterPro" id="IPR042099">
    <property type="entry name" value="ANL_N_sf"/>
</dbReference>
<organism evidence="3 4">
    <name type="scientific">Sphingobium chungbukense</name>
    <dbReference type="NCBI Taxonomy" id="56193"/>
    <lineage>
        <taxon>Bacteria</taxon>
        <taxon>Pseudomonadati</taxon>
        <taxon>Pseudomonadota</taxon>
        <taxon>Alphaproteobacteria</taxon>
        <taxon>Sphingomonadales</taxon>
        <taxon>Sphingomonadaceae</taxon>
        <taxon>Sphingobium</taxon>
    </lineage>
</organism>
<name>A0A0M3AP23_9SPHN</name>
<dbReference type="PROSITE" id="PS00455">
    <property type="entry name" value="AMP_BINDING"/>
    <property type="match status" value="1"/>
</dbReference>
<dbReference type="Gene3D" id="3.40.50.12780">
    <property type="entry name" value="N-terminal domain of ligase-like"/>
    <property type="match status" value="1"/>
</dbReference>
<dbReference type="InterPro" id="IPR050237">
    <property type="entry name" value="ATP-dep_AMP-bd_enzyme"/>
</dbReference>
<dbReference type="InterPro" id="IPR020845">
    <property type="entry name" value="AMP-binding_CS"/>
</dbReference>
<dbReference type="Gene3D" id="3.30.300.30">
    <property type="match status" value="1"/>
</dbReference>
<dbReference type="RefSeq" id="WP_046764317.1">
    <property type="nucleotide sequence ID" value="NZ_LBIC01000006.1"/>
</dbReference>
<comment type="caution">
    <text evidence="3">The sequence shown here is derived from an EMBL/GenBank/DDBJ whole genome shotgun (WGS) entry which is preliminary data.</text>
</comment>
<dbReference type="Pfam" id="PF00501">
    <property type="entry name" value="AMP-binding"/>
    <property type="match status" value="1"/>
</dbReference>
<evidence type="ECO:0000259" key="1">
    <source>
        <dbReference type="Pfam" id="PF00501"/>
    </source>
</evidence>
<dbReference type="GO" id="GO:0016877">
    <property type="term" value="F:ligase activity, forming carbon-sulfur bonds"/>
    <property type="evidence" value="ECO:0007669"/>
    <property type="project" value="UniProtKB-ARBA"/>
</dbReference>
<proteinExistence type="predicted"/>
<keyword evidence="4" id="KW-1185">Reference proteome</keyword>
<dbReference type="Proteomes" id="UP000033874">
    <property type="component" value="Unassembled WGS sequence"/>
</dbReference>
<dbReference type="InterPro" id="IPR045851">
    <property type="entry name" value="AMP-bd_C_sf"/>
</dbReference>
<reference evidence="3 4" key="1">
    <citation type="submission" date="2015-04" db="EMBL/GenBank/DDBJ databases">
        <title>Genome sequence of aromatic hydrocarbons-degrading Sphingobium chungbukense DJ77.</title>
        <authorList>
            <person name="Kim Y.-C."/>
            <person name="Chae J.-C."/>
        </authorList>
    </citation>
    <scope>NUCLEOTIDE SEQUENCE [LARGE SCALE GENOMIC DNA]</scope>
    <source>
        <strain evidence="3 4">DJ77</strain>
    </source>
</reference>
<gene>
    <name evidence="3" type="ORF">YP76_14545</name>
</gene>
<dbReference type="Pfam" id="PF13193">
    <property type="entry name" value="AMP-binding_C"/>
    <property type="match status" value="1"/>
</dbReference>
<dbReference type="SUPFAM" id="SSF56801">
    <property type="entry name" value="Acetyl-CoA synthetase-like"/>
    <property type="match status" value="1"/>
</dbReference>
<dbReference type="STRING" id="56193.YP76_14545"/>
<protein>
    <recommendedName>
        <fullName evidence="5">4-coumarate--CoA ligase</fullName>
    </recommendedName>
</protein>
<dbReference type="InterPro" id="IPR025110">
    <property type="entry name" value="AMP-bd_C"/>
</dbReference>
<dbReference type="PANTHER" id="PTHR43767">
    <property type="entry name" value="LONG-CHAIN-FATTY-ACID--COA LIGASE"/>
    <property type="match status" value="1"/>
</dbReference>
<evidence type="ECO:0000313" key="3">
    <source>
        <dbReference type="EMBL" id="KKW91590.1"/>
    </source>
</evidence>
<dbReference type="PANTHER" id="PTHR43767:SF7">
    <property type="entry name" value="MEDIUM_LONG-CHAIN-FATTY-ACID--COA LIGASE FADD8"/>
    <property type="match status" value="1"/>
</dbReference>
<evidence type="ECO:0000313" key="4">
    <source>
        <dbReference type="Proteomes" id="UP000033874"/>
    </source>
</evidence>
<dbReference type="PATRIC" id="fig|56193.3.peg.3037"/>
<evidence type="ECO:0000259" key="2">
    <source>
        <dbReference type="Pfam" id="PF13193"/>
    </source>
</evidence>
<evidence type="ECO:0008006" key="5">
    <source>
        <dbReference type="Google" id="ProtNLM"/>
    </source>
</evidence>
<dbReference type="AlphaFoldDB" id="A0A0M3AP23"/>
<accession>A0A0M3AP23</accession>
<sequence>MSNDVIFLSELIAEHARSAPERPAILIDDRHIGYGELDVLVDRAAASLRRDGAGRGDRMAICAATSAEYLIAFLGALRNGMAAVPLPVAAAVGQLDRMIRDSGPTHLLIGAPCPAELIAGLKDSDIRVITLSPDLPGEAWAHWIAAEGGQGQPFPRPDADTEFNLIYSSGTTGAPKGIVHSHRFRAGVYSQAQLLGFDSDAVMLISTPLYSNTTLTAVFPTLAAGGTLLLMEKFDAELFLKLSERHRVTHAMLVPVQFRRILARPDFDSFDLRDYRMKYVTSAYLAAEEKRAILDRWPGGLIEFYGLTEGGGSTLLFAHDHPSKLHTVGYPVPGHDVRLIGEDGKEVAAGEVGEVVGRSASSMTHYHGRPDLTEAARWVGPDGAPYFRTGDLARFDADGFLVICGRKKDMIISGGFNIYPSDLETVLLGHEQVADVAVVAVPSTRWGETPVAFVIAVSPGVDADAIRDWANDRLGRMQRIHALVLTDELPRNALGKVLKAQLSEHFVTMHGTA</sequence>
<feature type="domain" description="AMP-binding enzyme C-terminal" evidence="2">
    <location>
        <begin position="423"/>
        <end position="496"/>
    </location>
</feature>
<dbReference type="InterPro" id="IPR000873">
    <property type="entry name" value="AMP-dep_synth/lig_dom"/>
</dbReference>
<dbReference type="EMBL" id="LBIC01000006">
    <property type="protein sequence ID" value="KKW91590.1"/>
    <property type="molecule type" value="Genomic_DNA"/>
</dbReference>